<evidence type="ECO:0000313" key="4">
    <source>
        <dbReference type="Proteomes" id="UP001642520"/>
    </source>
</evidence>
<feature type="compositionally biased region" description="Acidic residues" evidence="1">
    <location>
        <begin position="44"/>
        <end position="53"/>
    </location>
</feature>
<organism evidence="3 4">
    <name type="scientific">Xylocopa violacea</name>
    <name type="common">Violet carpenter bee</name>
    <name type="synonym">Apis violacea</name>
    <dbReference type="NCBI Taxonomy" id="135666"/>
    <lineage>
        <taxon>Eukaryota</taxon>
        <taxon>Metazoa</taxon>
        <taxon>Ecdysozoa</taxon>
        <taxon>Arthropoda</taxon>
        <taxon>Hexapoda</taxon>
        <taxon>Insecta</taxon>
        <taxon>Pterygota</taxon>
        <taxon>Neoptera</taxon>
        <taxon>Endopterygota</taxon>
        <taxon>Hymenoptera</taxon>
        <taxon>Apocrita</taxon>
        <taxon>Aculeata</taxon>
        <taxon>Apoidea</taxon>
        <taxon>Anthophila</taxon>
        <taxon>Apidae</taxon>
        <taxon>Xylocopa</taxon>
        <taxon>Xylocopa</taxon>
    </lineage>
</organism>
<feature type="region of interest" description="Disordered" evidence="1">
    <location>
        <begin position="28"/>
        <end position="70"/>
    </location>
</feature>
<name>A0ABP1NHK0_XYLVO</name>
<dbReference type="EMBL" id="CAXAJV020001290">
    <property type="protein sequence ID" value="CAL7939533.1"/>
    <property type="molecule type" value="Genomic_DNA"/>
</dbReference>
<comment type="caution">
    <text evidence="3">The sequence shown here is derived from an EMBL/GenBank/DDBJ whole genome shotgun (WGS) entry which is preliminary data.</text>
</comment>
<reference evidence="3 4" key="1">
    <citation type="submission" date="2024-08" db="EMBL/GenBank/DDBJ databases">
        <authorList>
            <person name="Will J Nash"/>
            <person name="Angela Man"/>
            <person name="Seanna McTaggart"/>
            <person name="Kendall Baker"/>
            <person name="Tom Barker"/>
            <person name="Leah Catchpole"/>
            <person name="Alex Durrant"/>
            <person name="Karim Gharbi"/>
            <person name="Naomi Irish"/>
            <person name="Gemy Kaithakottil"/>
            <person name="Debby Ku"/>
            <person name="Aaliyah Providence"/>
            <person name="Felix Shaw"/>
            <person name="David Swarbreck"/>
            <person name="Chris Watkins"/>
            <person name="Ann M. McCartney"/>
            <person name="Giulio Formenti"/>
            <person name="Alice Mouton"/>
            <person name="Noel Vella"/>
            <person name="Bjorn M von Reumont"/>
            <person name="Adriana Vella"/>
            <person name="Wilfried Haerty"/>
        </authorList>
    </citation>
    <scope>NUCLEOTIDE SEQUENCE [LARGE SCALE GENOMIC DNA]</scope>
</reference>
<keyword evidence="4" id="KW-1185">Reference proteome</keyword>
<keyword evidence="2" id="KW-0732">Signal</keyword>
<feature type="compositionally biased region" description="Low complexity" evidence="1">
    <location>
        <begin position="59"/>
        <end position="70"/>
    </location>
</feature>
<feature type="signal peptide" evidence="2">
    <location>
        <begin position="1"/>
        <end position="23"/>
    </location>
</feature>
<accession>A0ABP1NHK0</accession>
<feature type="chain" id="PRO_5045242551" evidence="2">
    <location>
        <begin position="24"/>
        <end position="463"/>
    </location>
</feature>
<evidence type="ECO:0000256" key="2">
    <source>
        <dbReference type="SAM" id="SignalP"/>
    </source>
</evidence>
<dbReference type="Proteomes" id="UP001642520">
    <property type="component" value="Unassembled WGS sequence"/>
</dbReference>
<proteinExistence type="predicted"/>
<sequence length="463" mass="51841">MDHRATTGKLFATILLSAVLIGAERFEESKNGTPKEQAKQVEQLFEESSSEDEYSLRATSTTESTTESTTTIETYQKLTLSISGENNVSKEFRPSLHLGEIKESRIGAPFNNVHHIKFGTTVDPNSYHEHLNDLRFVFQPTHQTLPINQQANRHQNLFETTVGSLEEQRKDGMQQNGYVKFQDGALELPKVQYGGASKDQAYQQQYSPPITANIGPQYDLVDQQVFQNLDKPVFEQEAVNFWGKPSKFQGDAQKYETGGLLNVGTPKVTHYAGLIDHQGHQDLQEYNELFNKPSNGVVYVEESSFMRTRKFPYPIYQPQVGYQHVDLPNTERPPYALKKGISPWKKIIHLIGAFLPLGLLVAALTPKVVKVENTTQPNIVLSKWRVTDLPVEHKQARLTDASSGCEERSICDLILAGGDAGSSALQNMLWNLATRTSQTVAKESGLREVFEAVKKKDCANVPC</sequence>
<protein>
    <submittedName>
        <fullName evidence="3">Uncharacterized protein</fullName>
    </submittedName>
</protein>
<evidence type="ECO:0000256" key="1">
    <source>
        <dbReference type="SAM" id="MobiDB-lite"/>
    </source>
</evidence>
<evidence type="ECO:0000313" key="3">
    <source>
        <dbReference type="EMBL" id="CAL7939533.1"/>
    </source>
</evidence>
<gene>
    <name evidence="3" type="ORF">XYLVIOL_LOCUS3947</name>
</gene>